<sequence>MSQAENVNVIVTVGDVKVQFSGSAESVMASVMSFLSKQVPSMDLAKKISLNYSAQELVEAYSHLIKITPEGPRVISDSDTRLSDKDVVALQLVAAKIAKDLGRLQDDAMQVAEMHATTALNPKSISSRISEMVKAGHVARDEKEPTKYRITTAGIHWLNSTIAKKVRQQ</sequence>
<keyword evidence="2" id="KW-1185">Reference proteome</keyword>
<dbReference type="BioCyc" id="CNIT1237085:G1324-740-MONOMER"/>
<name>K0IDG8_NITGG</name>
<accession>K0IDG8</accession>
<dbReference type="AlphaFoldDB" id="K0IDG8"/>
<evidence type="ECO:0000313" key="2">
    <source>
        <dbReference type="Proteomes" id="UP000008037"/>
    </source>
</evidence>
<protein>
    <submittedName>
        <fullName evidence="1">Uncharacterized protein</fullName>
    </submittedName>
</protein>
<dbReference type="RefSeq" id="WP_015018230.1">
    <property type="nucleotide sequence ID" value="NC_018719.1"/>
</dbReference>
<evidence type="ECO:0000313" key="1">
    <source>
        <dbReference type="EMBL" id="AFU57685.1"/>
    </source>
</evidence>
<dbReference type="GeneID" id="13795137"/>
<organism evidence="1 2">
    <name type="scientific">Nitrososphaera gargensis (strain Ga9.2)</name>
    <dbReference type="NCBI Taxonomy" id="1237085"/>
    <lineage>
        <taxon>Archaea</taxon>
        <taxon>Nitrososphaerota</taxon>
        <taxon>Nitrososphaeria</taxon>
        <taxon>Nitrososphaerales</taxon>
        <taxon>Nitrososphaeraceae</taxon>
        <taxon>Nitrososphaera</taxon>
    </lineage>
</organism>
<dbReference type="Proteomes" id="UP000008037">
    <property type="component" value="Chromosome"/>
</dbReference>
<dbReference type="SUPFAM" id="SSF46785">
    <property type="entry name" value="Winged helix' DNA-binding domain"/>
    <property type="match status" value="1"/>
</dbReference>
<gene>
    <name evidence="1" type="ordered locus">Ngar_c07420</name>
</gene>
<dbReference type="InterPro" id="IPR036390">
    <property type="entry name" value="WH_DNA-bd_sf"/>
</dbReference>
<reference evidence="1 2" key="1">
    <citation type="journal article" date="2012" name="Environ. Microbiol.">
        <title>The genome of the ammonia-oxidizing Candidatus Nitrososphaera gargensis: insights into metabolic versatility and environmental adaptations.</title>
        <authorList>
            <person name="Spang A."/>
            <person name="Poehlein A."/>
            <person name="Offre P."/>
            <person name="Zumbragel S."/>
            <person name="Haider S."/>
            <person name="Rychlik N."/>
            <person name="Nowka B."/>
            <person name="Schmeisser C."/>
            <person name="Lebedeva E.V."/>
            <person name="Rattei T."/>
            <person name="Bohm C."/>
            <person name="Schmid M."/>
            <person name="Galushko A."/>
            <person name="Hatzenpichler R."/>
            <person name="Weinmaier T."/>
            <person name="Daniel R."/>
            <person name="Schleper C."/>
            <person name="Spieck E."/>
            <person name="Streit W."/>
            <person name="Wagner M."/>
        </authorList>
    </citation>
    <scope>NUCLEOTIDE SEQUENCE [LARGE SCALE GENOMIC DNA]</scope>
    <source>
        <strain evidence="2">Ga9.2</strain>
    </source>
</reference>
<dbReference type="KEGG" id="nga:Ngar_c07420"/>
<dbReference type="InParanoid" id="K0IDG8"/>
<proteinExistence type="predicted"/>
<dbReference type="HOGENOM" id="CLU_1574997_0_0_2"/>
<dbReference type="EMBL" id="CP002408">
    <property type="protein sequence ID" value="AFU57685.1"/>
    <property type="molecule type" value="Genomic_DNA"/>
</dbReference>
<dbReference type="OrthoDB" id="8524at2157"/>